<dbReference type="PRINTS" id="PR00081">
    <property type="entry name" value="GDHRDH"/>
</dbReference>
<gene>
    <name evidence="5" type="ORF">GCM10009710_26110</name>
</gene>
<evidence type="ECO:0000256" key="4">
    <source>
        <dbReference type="RuleBase" id="RU000363"/>
    </source>
</evidence>
<dbReference type="PANTHER" id="PTHR43391">
    <property type="entry name" value="RETINOL DEHYDROGENASE-RELATED"/>
    <property type="match status" value="1"/>
</dbReference>
<dbReference type="PRINTS" id="PR00080">
    <property type="entry name" value="SDRFAMILY"/>
</dbReference>
<accession>A0ABN2JZN4</accession>
<organism evidence="5 6">
    <name type="scientific">Aeromicrobium alkaliterrae</name>
    <dbReference type="NCBI Taxonomy" id="302168"/>
    <lineage>
        <taxon>Bacteria</taxon>
        <taxon>Bacillati</taxon>
        <taxon>Actinomycetota</taxon>
        <taxon>Actinomycetes</taxon>
        <taxon>Propionibacteriales</taxon>
        <taxon>Nocardioidaceae</taxon>
        <taxon>Aeromicrobium</taxon>
    </lineage>
</organism>
<comment type="caution">
    <text evidence="5">The sequence shown here is derived from an EMBL/GenBank/DDBJ whole genome shotgun (WGS) entry which is preliminary data.</text>
</comment>
<evidence type="ECO:0000256" key="1">
    <source>
        <dbReference type="ARBA" id="ARBA00006484"/>
    </source>
</evidence>
<keyword evidence="6" id="KW-1185">Reference proteome</keyword>
<dbReference type="EMBL" id="BAAAME010000004">
    <property type="protein sequence ID" value="GAA1744871.1"/>
    <property type="molecule type" value="Genomic_DNA"/>
</dbReference>
<dbReference type="SUPFAM" id="SSF51735">
    <property type="entry name" value="NAD(P)-binding Rossmann-fold domains"/>
    <property type="match status" value="1"/>
</dbReference>
<dbReference type="InterPro" id="IPR002347">
    <property type="entry name" value="SDR_fam"/>
</dbReference>
<comment type="similarity">
    <text evidence="1 4">Belongs to the short-chain dehydrogenases/reductases (SDR) family.</text>
</comment>
<protein>
    <submittedName>
        <fullName evidence="5">SDR family oxidoreductase</fullName>
    </submittedName>
</protein>
<reference evidence="5 6" key="1">
    <citation type="journal article" date="2019" name="Int. J. Syst. Evol. Microbiol.">
        <title>The Global Catalogue of Microorganisms (GCM) 10K type strain sequencing project: providing services to taxonomists for standard genome sequencing and annotation.</title>
        <authorList>
            <consortium name="The Broad Institute Genomics Platform"/>
            <consortium name="The Broad Institute Genome Sequencing Center for Infectious Disease"/>
            <person name="Wu L."/>
            <person name="Ma J."/>
        </authorList>
    </citation>
    <scope>NUCLEOTIDE SEQUENCE [LARGE SCALE GENOMIC DNA]</scope>
    <source>
        <strain evidence="5 6">JCM 13518</strain>
    </source>
</reference>
<name>A0ABN2JZN4_9ACTN</name>
<sequence length="271" mass="29172">MTTLTQGTRVLVTGASSGLGLAFAQQLADAGCRVLATDVHAEAPAELADLADVTYLQLDVTQDAHWDRAHTWVVENFEGLDVLFNNAGVAAGGRIELSEIDQWQWIIDINVLGVVRGCKTFVPLFKEQGSGHIVNTASAAGLVHAPAMSEYNAVKAAVVALSETLRHELNPFDVKVSVVCPTFFKTNLGDSMRGKDEAALRAASKLINNSGRTADGVAREVLKQVRRGAYLILPDRDAVMAYHAKRVARPVYDRMMFKAAAKLAARTSGKV</sequence>
<dbReference type="PANTHER" id="PTHR43391:SF14">
    <property type="entry name" value="DEHYDROGENASE_REDUCTASE SDR FAMILY PROTEIN 7-LIKE"/>
    <property type="match status" value="1"/>
</dbReference>
<evidence type="ECO:0000313" key="6">
    <source>
        <dbReference type="Proteomes" id="UP001501057"/>
    </source>
</evidence>
<dbReference type="Proteomes" id="UP001501057">
    <property type="component" value="Unassembled WGS sequence"/>
</dbReference>
<evidence type="ECO:0000256" key="3">
    <source>
        <dbReference type="ARBA" id="ARBA00023002"/>
    </source>
</evidence>
<keyword evidence="3" id="KW-0560">Oxidoreductase</keyword>
<dbReference type="Gene3D" id="3.40.50.720">
    <property type="entry name" value="NAD(P)-binding Rossmann-like Domain"/>
    <property type="match status" value="1"/>
</dbReference>
<dbReference type="InterPro" id="IPR036291">
    <property type="entry name" value="NAD(P)-bd_dom_sf"/>
</dbReference>
<dbReference type="Pfam" id="PF00106">
    <property type="entry name" value="adh_short"/>
    <property type="match status" value="1"/>
</dbReference>
<keyword evidence="2" id="KW-0521">NADP</keyword>
<dbReference type="RefSeq" id="WP_344202372.1">
    <property type="nucleotide sequence ID" value="NZ_BAAAME010000004.1"/>
</dbReference>
<evidence type="ECO:0000313" key="5">
    <source>
        <dbReference type="EMBL" id="GAA1744871.1"/>
    </source>
</evidence>
<proteinExistence type="inferred from homology"/>
<evidence type="ECO:0000256" key="2">
    <source>
        <dbReference type="ARBA" id="ARBA00022857"/>
    </source>
</evidence>